<sequence length="288" mass="32329">MIEVSFLTSLYRPLPSDPLNHPCESLKTLFFNHAELTWSVSMTHGLKLKSQAEPIFWSKYSITQLFNWTTLGLLLAIQTKLTLFALGVLLTGKLYHYSTVINSPSTSIPLKKTEPPIHSSLPPEIEPSLPELFDFLFKNLLTKETLPTIATLGSKLDEINKFLDTFNTKYSSQLKAIGSFHSNIPNDPWQTIKIIDLGVKEEGKESPFLTKLHHMLTNEFGILSNGGNSGVQSISKDTPKKVPCSFRQTSGTFMYPQLQISRIDIEKILGSFKTTEEYVAQLKKAYGS</sequence>
<protein>
    <submittedName>
        <fullName evidence="1">Uncharacterized protein</fullName>
    </submittedName>
</protein>
<reference evidence="1 2" key="2">
    <citation type="journal article" date="2011" name="Mol. Biol. Evol.">
        <title>Unity in variety--the pan-genome of the Chlamydiae.</title>
        <authorList>
            <person name="Collingro A."/>
            <person name="Tischler P."/>
            <person name="Weinmaier T."/>
            <person name="Penz T."/>
            <person name="Heinz E."/>
            <person name="Brunham R.C."/>
            <person name="Read T.D."/>
            <person name="Bavoil P.M."/>
            <person name="Sachse K."/>
            <person name="Kahane S."/>
            <person name="Friedman M.G."/>
            <person name="Rattei T."/>
            <person name="Myers G.S."/>
            <person name="Horn M."/>
        </authorList>
    </citation>
    <scope>NUCLEOTIDE SEQUENCE [LARGE SCALE GENOMIC DNA]</scope>
    <source>
        <strain evidence="2">ATCC VR-1471 / Z</strain>
    </source>
</reference>
<evidence type="ECO:0000313" key="1">
    <source>
        <dbReference type="EMBL" id="CCB89974.1"/>
    </source>
</evidence>
<reference key="1">
    <citation type="journal article" date="2011" name="Mol. Biol. Evol.">
        <title>Unity in variety -- the pan-genome of the Chlamydiae.</title>
        <authorList>
            <person name="Collingro A."/>
            <person name="Tischler P."/>
            <person name="Weinmaier T."/>
            <person name="Penz T."/>
            <person name="Heinz E."/>
            <person name="Brunham R.C."/>
            <person name="Read T.D."/>
            <person name="Bavoil P.M."/>
            <person name="Sachse K."/>
            <person name="Kahane S."/>
            <person name="Friedman M.G."/>
            <person name="Rattei T."/>
            <person name="Myers G.S.A."/>
            <person name="Horn M."/>
        </authorList>
    </citation>
    <scope>NUCLEOTIDE SEQUENCE</scope>
    <source>
        <strain>Z</strain>
    </source>
</reference>
<proteinExistence type="predicted"/>
<keyword evidence="2" id="KW-1185">Reference proteome</keyword>
<dbReference type="Proteomes" id="UP000000496">
    <property type="component" value="Chromosome gsn.131"/>
</dbReference>
<dbReference type="KEGG" id="sng:SNE_A20970"/>
<gene>
    <name evidence="1" type="ordered locus">SNE_A20970</name>
</gene>
<dbReference type="RefSeq" id="WP_013944440.1">
    <property type="nucleotide sequence ID" value="NC_015713.1"/>
</dbReference>
<dbReference type="STRING" id="331113.SNE_A20970"/>
<dbReference type="EMBL" id="FR872582">
    <property type="protein sequence ID" value="CCB89974.1"/>
    <property type="molecule type" value="Genomic_DNA"/>
</dbReference>
<dbReference type="AlphaFoldDB" id="F8L3U8"/>
<accession>F8L3U8</accession>
<name>F8L3U8_SIMNZ</name>
<dbReference type="HOGENOM" id="CLU_966107_0_0_0"/>
<evidence type="ECO:0000313" key="2">
    <source>
        <dbReference type="Proteomes" id="UP000000496"/>
    </source>
</evidence>
<organism evidence="1 2">
    <name type="scientific">Simkania negevensis (strain ATCC VR-1471 / DSM 27360 / Z)</name>
    <dbReference type="NCBI Taxonomy" id="331113"/>
    <lineage>
        <taxon>Bacteria</taxon>
        <taxon>Pseudomonadati</taxon>
        <taxon>Chlamydiota</taxon>
        <taxon>Chlamydiia</taxon>
        <taxon>Parachlamydiales</taxon>
        <taxon>Simkaniaceae</taxon>
        <taxon>Simkania</taxon>
    </lineage>
</organism>